<accession>A0ABV6N0D6</accession>
<reference evidence="3 4" key="1">
    <citation type="submission" date="2024-09" db="EMBL/GenBank/DDBJ databases">
        <authorList>
            <person name="Sun Q."/>
            <person name="Mori K."/>
        </authorList>
    </citation>
    <scope>NUCLEOTIDE SEQUENCE [LARGE SCALE GENOMIC DNA]</scope>
    <source>
        <strain evidence="3 4">TBRC 1432</strain>
    </source>
</reference>
<dbReference type="InterPro" id="IPR020845">
    <property type="entry name" value="AMP-binding_CS"/>
</dbReference>
<dbReference type="Pfam" id="PF13193">
    <property type="entry name" value="AMP-binding_C"/>
    <property type="match status" value="1"/>
</dbReference>
<dbReference type="PANTHER" id="PTHR43767:SF7">
    <property type="entry name" value="MEDIUM_LONG-CHAIN-FATTY-ACID--COA LIGASE FADD8"/>
    <property type="match status" value="1"/>
</dbReference>
<evidence type="ECO:0000259" key="2">
    <source>
        <dbReference type="Pfam" id="PF13193"/>
    </source>
</evidence>
<evidence type="ECO:0000313" key="4">
    <source>
        <dbReference type="Proteomes" id="UP001589810"/>
    </source>
</evidence>
<dbReference type="EMBL" id="JBHLUD010000011">
    <property type="protein sequence ID" value="MFC0546036.1"/>
    <property type="molecule type" value="Genomic_DNA"/>
</dbReference>
<feature type="domain" description="AMP-dependent synthetase/ligase" evidence="1">
    <location>
        <begin position="15"/>
        <end position="350"/>
    </location>
</feature>
<dbReference type="InterPro" id="IPR042099">
    <property type="entry name" value="ANL_N_sf"/>
</dbReference>
<proteinExistence type="predicted"/>
<dbReference type="PROSITE" id="PS00455">
    <property type="entry name" value="AMP_BINDING"/>
    <property type="match status" value="1"/>
</dbReference>
<gene>
    <name evidence="3" type="ORF">ACFFH7_31290</name>
</gene>
<comment type="caution">
    <text evidence="3">The sequence shown here is derived from an EMBL/GenBank/DDBJ whole genome shotgun (WGS) entry which is preliminary data.</text>
</comment>
<evidence type="ECO:0000313" key="3">
    <source>
        <dbReference type="EMBL" id="MFC0546036.1"/>
    </source>
</evidence>
<dbReference type="InterPro" id="IPR050237">
    <property type="entry name" value="ATP-dep_AMP-bd_enzyme"/>
</dbReference>
<dbReference type="SUPFAM" id="SSF56801">
    <property type="entry name" value="Acetyl-CoA synthetase-like"/>
    <property type="match status" value="1"/>
</dbReference>
<dbReference type="InterPro" id="IPR000873">
    <property type="entry name" value="AMP-dep_synth/lig_dom"/>
</dbReference>
<dbReference type="Proteomes" id="UP001589810">
    <property type="component" value="Unassembled WGS sequence"/>
</dbReference>
<dbReference type="Pfam" id="PF00501">
    <property type="entry name" value="AMP-binding"/>
    <property type="match status" value="1"/>
</dbReference>
<dbReference type="InterPro" id="IPR045851">
    <property type="entry name" value="AMP-bd_C_sf"/>
</dbReference>
<sequence length="485" mass="51883">MQNYVAAVLAGIGTDPERVVVHQPDGGTITAAGLTDLIHRYAHALRERGVGRGSTVSIMSDNRAEVQAARYATNLLGARVVSLYEGMAVDTLAVIAADVETDVLVTDTAHAADGARIAEQATIKHVLSFSEMTGPSTPIEPVPVHADDIYCVRHTGGTTGHPKGILLPFGPHTAQLTDPRRPRQPDVMLVCSTLAHLAGMMVDGVLLAGGSVVIQTRFDPASVLDAIERHRVQVTWLLPALLYQLTEQQRRSPVDISSLRVILYGGASSSPSRMAEAVEVFGPIFLQMYAQTEAGGISVLMPAEHARPELLGTAGRPFPGVEIRIVDDAGDDAPTGEIIKRADGQSRGYLNNPELTAQVWRDGWVHTGDVGFFDASGYLHVTDRLKDMIIVVGGHVYPTEVEEALLRHPAIAATAVFGVRDSDGIEQVHAALVLRSELDLDAVRAHVTEQMGRQYAPAAITVLDAIPLTPAGKPDKKLLRAAARE</sequence>
<dbReference type="PANTHER" id="PTHR43767">
    <property type="entry name" value="LONG-CHAIN-FATTY-ACID--COA LIGASE"/>
    <property type="match status" value="1"/>
</dbReference>
<protein>
    <submittedName>
        <fullName evidence="3">AMP-binding protein</fullName>
    </submittedName>
</protein>
<organism evidence="3 4">
    <name type="scientific">Kutzneria chonburiensis</name>
    <dbReference type="NCBI Taxonomy" id="1483604"/>
    <lineage>
        <taxon>Bacteria</taxon>
        <taxon>Bacillati</taxon>
        <taxon>Actinomycetota</taxon>
        <taxon>Actinomycetes</taxon>
        <taxon>Pseudonocardiales</taxon>
        <taxon>Pseudonocardiaceae</taxon>
        <taxon>Kutzneria</taxon>
    </lineage>
</organism>
<keyword evidence="4" id="KW-1185">Reference proteome</keyword>
<dbReference type="Gene3D" id="3.40.50.12780">
    <property type="entry name" value="N-terminal domain of ligase-like"/>
    <property type="match status" value="1"/>
</dbReference>
<dbReference type="Gene3D" id="3.30.300.30">
    <property type="match status" value="1"/>
</dbReference>
<dbReference type="RefSeq" id="WP_379794367.1">
    <property type="nucleotide sequence ID" value="NZ_JBHLUD010000011.1"/>
</dbReference>
<feature type="domain" description="AMP-binding enzyme C-terminal" evidence="2">
    <location>
        <begin position="400"/>
        <end position="473"/>
    </location>
</feature>
<name>A0ABV6N0D6_9PSEU</name>
<evidence type="ECO:0000259" key="1">
    <source>
        <dbReference type="Pfam" id="PF00501"/>
    </source>
</evidence>
<dbReference type="InterPro" id="IPR025110">
    <property type="entry name" value="AMP-bd_C"/>
</dbReference>